<organism evidence="1 2">
    <name type="scientific">Granulosicoccus antarcticus IMCC3135</name>
    <dbReference type="NCBI Taxonomy" id="1192854"/>
    <lineage>
        <taxon>Bacteria</taxon>
        <taxon>Pseudomonadati</taxon>
        <taxon>Pseudomonadota</taxon>
        <taxon>Gammaproteobacteria</taxon>
        <taxon>Chromatiales</taxon>
        <taxon>Granulosicoccaceae</taxon>
        <taxon>Granulosicoccus</taxon>
    </lineage>
</organism>
<dbReference type="KEGG" id="gai:IMCC3135_04635"/>
<protein>
    <submittedName>
        <fullName evidence="1">Uncharacterized protein</fullName>
    </submittedName>
</protein>
<proteinExistence type="predicted"/>
<evidence type="ECO:0000313" key="1">
    <source>
        <dbReference type="EMBL" id="ASJ71040.1"/>
    </source>
</evidence>
<dbReference type="OrthoDB" id="5763356at2"/>
<keyword evidence="2" id="KW-1185">Reference proteome</keyword>
<dbReference type="AlphaFoldDB" id="A0A2Z2NQF8"/>
<dbReference type="EMBL" id="CP018632">
    <property type="protein sequence ID" value="ASJ71040.1"/>
    <property type="molecule type" value="Genomic_DNA"/>
</dbReference>
<evidence type="ECO:0000313" key="2">
    <source>
        <dbReference type="Proteomes" id="UP000250079"/>
    </source>
</evidence>
<gene>
    <name evidence="1" type="ORF">IMCC3135_04635</name>
</gene>
<reference evidence="1 2" key="1">
    <citation type="submission" date="2016-12" db="EMBL/GenBank/DDBJ databases">
        <authorList>
            <person name="Song W.-J."/>
            <person name="Kurnit D.M."/>
        </authorList>
    </citation>
    <scope>NUCLEOTIDE SEQUENCE [LARGE SCALE GENOMIC DNA]</scope>
    <source>
        <strain evidence="1 2">IMCC3135</strain>
    </source>
</reference>
<accession>A0A2Z2NQF8</accession>
<sequence>MLVETLQSRLQLQYDLAIPYQVEHFVSHDAELAQHLASETGATDGANPDTGDHHTADMTEETIFISQSDDSLEFTLYLDQDVLSLANEHTQTDDKGALYAYDQGSIDSLCTVVEGVSHAVCLLWHAHHDRQLRALDMELQAEVDKYMLLLESCSDPLSRDQLHRQLFRNVRYTAPVGSTLYERYKTAGDFAATYCHWLVQEFSGPGDQRSLHQELARFYRLSGTAKFDRIRRLH</sequence>
<name>A0A2Z2NQF8_9GAMM</name>
<dbReference type="RefSeq" id="WP_088916523.1">
    <property type="nucleotide sequence ID" value="NZ_CP018632.1"/>
</dbReference>
<dbReference type="Proteomes" id="UP000250079">
    <property type="component" value="Chromosome"/>
</dbReference>